<name>A0AA39CEH1_9EURO</name>
<comment type="caution">
    <text evidence="3">The sequence shown here is derived from an EMBL/GenBank/DDBJ whole genome shotgun (WGS) entry which is preliminary data.</text>
</comment>
<keyword evidence="4" id="KW-1185">Reference proteome</keyword>
<accession>A0AA39CEH1</accession>
<reference evidence="3" key="1">
    <citation type="submission" date="2022-10" db="EMBL/GenBank/DDBJ databases">
        <title>Culturing micro-colonial fungi from biological soil crusts in the Mojave desert and describing Neophaeococcomyces mojavensis, and introducing the new genera and species Taxawa tesnikishii.</title>
        <authorList>
            <person name="Kurbessoian T."/>
            <person name="Stajich J.E."/>
        </authorList>
    </citation>
    <scope>NUCLEOTIDE SEQUENCE</scope>
    <source>
        <strain evidence="3">TK_41</strain>
    </source>
</reference>
<evidence type="ECO:0000313" key="4">
    <source>
        <dbReference type="Proteomes" id="UP001172673"/>
    </source>
</evidence>
<evidence type="ECO:0000313" key="3">
    <source>
        <dbReference type="EMBL" id="KAJ9605318.1"/>
    </source>
</evidence>
<protein>
    <recommendedName>
        <fullName evidence="2">Clr5 domain-containing protein</fullName>
    </recommendedName>
</protein>
<dbReference type="Proteomes" id="UP001172673">
    <property type="component" value="Unassembled WGS sequence"/>
</dbReference>
<sequence>MAEEHGFKATEKMYKSRIKMWRLDKKNKMHEVKEILRQRAKRKSIGKKTGVILRDHLVDLRDIERYAKRKGLAFYPENHSPDGSSVPDLVIFTPPPTPLPLECPDSLQNTERFLHSFNTFVKDSLQSGLWTLGKDVMGFACILGVEYPTSARDRFFLSVERGVRRYNLGDISQAYRQWRAAFEDLQFVVQARRPSQLLCLVELVSHLAECKDEVATLMLRYLGDLVNKHASHDARLSMLQSLSRLQAEDLTGLTAASYNCSRHAFSGHFRRKSFFLLDSETILMDSKDESEGAAISALSDLVLDRETYDVEALRAARSVMEMLMASERYKEAELIANIHIQRMHEMEYDGVVGGAFSHAYSYLTHLYLMTQDYEKAYHFTQLKVENYFHVLECRHDLPEDFILSSYSLLSSLAQRLGIDKEAEKWKREHTILKRRTDALAESELLDLKSRAHPNVQDRANSEIFSGISVEDFRKCNCHALEQPNHKPRRFNPEADFVNVTSELPDKNQELPIRSLTSSAEEQLHPDMLLPYTEKRSSQYGGHIPQATGDESKPPPEPYDNGNFSTSTSSKAYLPIVPGCGDHEHISPYPHDKALAGDWRRWISNIGLWSQACNDQTL</sequence>
<dbReference type="Pfam" id="PF14420">
    <property type="entry name" value="Clr5"/>
    <property type="match status" value="1"/>
</dbReference>
<dbReference type="AlphaFoldDB" id="A0AA39CEH1"/>
<feature type="region of interest" description="Disordered" evidence="1">
    <location>
        <begin position="535"/>
        <end position="566"/>
    </location>
</feature>
<feature type="domain" description="Clr5" evidence="2">
    <location>
        <begin position="1"/>
        <end position="25"/>
    </location>
</feature>
<gene>
    <name evidence="3" type="ORF">H2200_009975</name>
</gene>
<proteinExistence type="predicted"/>
<evidence type="ECO:0000256" key="1">
    <source>
        <dbReference type="SAM" id="MobiDB-lite"/>
    </source>
</evidence>
<evidence type="ECO:0000259" key="2">
    <source>
        <dbReference type="Pfam" id="PF14420"/>
    </source>
</evidence>
<organism evidence="3 4">
    <name type="scientific">Cladophialophora chaetospira</name>
    <dbReference type="NCBI Taxonomy" id="386627"/>
    <lineage>
        <taxon>Eukaryota</taxon>
        <taxon>Fungi</taxon>
        <taxon>Dikarya</taxon>
        <taxon>Ascomycota</taxon>
        <taxon>Pezizomycotina</taxon>
        <taxon>Eurotiomycetes</taxon>
        <taxon>Chaetothyriomycetidae</taxon>
        <taxon>Chaetothyriales</taxon>
        <taxon>Herpotrichiellaceae</taxon>
        <taxon>Cladophialophora</taxon>
    </lineage>
</organism>
<dbReference type="PANTHER" id="PTHR38788">
    <property type="entry name" value="CLR5 DOMAIN-CONTAINING PROTEIN"/>
    <property type="match status" value="1"/>
</dbReference>
<dbReference type="EMBL" id="JAPDRK010000016">
    <property type="protein sequence ID" value="KAJ9605318.1"/>
    <property type="molecule type" value="Genomic_DNA"/>
</dbReference>
<dbReference type="InterPro" id="IPR025676">
    <property type="entry name" value="Clr5_dom"/>
</dbReference>
<dbReference type="PANTHER" id="PTHR38788:SF3">
    <property type="entry name" value="CLR5 DOMAIN-CONTAINING PROTEIN"/>
    <property type="match status" value="1"/>
</dbReference>